<evidence type="ECO:0000256" key="1">
    <source>
        <dbReference type="SAM" id="SignalP"/>
    </source>
</evidence>
<dbReference type="Proteomes" id="UP000652354">
    <property type="component" value="Unassembled WGS sequence"/>
</dbReference>
<evidence type="ECO:0000313" key="3">
    <source>
        <dbReference type="EMBL" id="GIG55322.1"/>
    </source>
</evidence>
<reference evidence="3" key="1">
    <citation type="submission" date="2021-01" db="EMBL/GenBank/DDBJ databases">
        <title>Whole genome shotgun sequence of Demequina activiva NBRC 110675.</title>
        <authorList>
            <person name="Komaki H."/>
            <person name="Tamura T."/>
        </authorList>
    </citation>
    <scope>NUCLEOTIDE SEQUENCE</scope>
    <source>
        <strain evidence="3">NBRC 110675</strain>
    </source>
</reference>
<proteinExistence type="predicted"/>
<name>A0A919Q526_9MICO</name>
<evidence type="ECO:0000259" key="2">
    <source>
        <dbReference type="Pfam" id="PF05257"/>
    </source>
</evidence>
<dbReference type="Gene3D" id="3.90.1720.10">
    <property type="entry name" value="endopeptidase domain like (from Nostoc punctiforme)"/>
    <property type="match status" value="1"/>
</dbReference>
<comment type="caution">
    <text evidence="3">The sequence shown here is derived from an EMBL/GenBank/DDBJ whole genome shotgun (WGS) entry which is preliminary data.</text>
</comment>
<feature type="domain" description="Peptidase C51" evidence="2">
    <location>
        <begin position="450"/>
        <end position="537"/>
    </location>
</feature>
<feature type="chain" id="PRO_5036675237" description="Peptidase C51 domain-containing protein" evidence="1">
    <location>
        <begin position="23"/>
        <end position="568"/>
    </location>
</feature>
<organism evidence="3 4">
    <name type="scientific">Demequina activiva</name>
    <dbReference type="NCBI Taxonomy" id="1582364"/>
    <lineage>
        <taxon>Bacteria</taxon>
        <taxon>Bacillati</taxon>
        <taxon>Actinomycetota</taxon>
        <taxon>Actinomycetes</taxon>
        <taxon>Micrococcales</taxon>
        <taxon>Demequinaceae</taxon>
        <taxon>Demequina</taxon>
    </lineage>
</organism>
<dbReference type="InterPro" id="IPR007921">
    <property type="entry name" value="CHAP_dom"/>
</dbReference>
<dbReference type="Pfam" id="PF05257">
    <property type="entry name" value="CHAP"/>
    <property type="match status" value="1"/>
</dbReference>
<feature type="signal peptide" evidence="1">
    <location>
        <begin position="1"/>
        <end position="22"/>
    </location>
</feature>
<accession>A0A919Q526</accession>
<dbReference type="EMBL" id="BONR01000005">
    <property type="protein sequence ID" value="GIG55322.1"/>
    <property type="molecule type" value="Genomic_DNA"/>
</dbReference>
<keyword evidence="4" id="KW-1185">Reference proteome</keyword>
<sequence>MALLIGAMVAALMVAASTSAQAAQTTSEASIQRGDSTTASIDLSDEGVAGPAHLQYKLNGAWHTFPIHLAIQDGVATHTWSPSGTRTYRFTSNGQIFDTFTVRVEPIDLTYYRHDASIDRGDVAEVTVRASHGGSGSGVLQYSRDGRTWGTSSIGVEFGDDGKANIQWRPSSTRYYRVNAFGASTGAFRIYVAQPARYSLSSSVSANTVKDKEAVWVTGVVKDRGSNPGATRVRIQQRTGGSWFTVTTLTTWGNGSFRHQVNPSRTTDYRVVALPGTSSQVIGPALTVTASSGSRTLEERRQDVAWRLGSPTSSIKNLGAAYLSKADYPGGATAGRYQFFQDGMLVEVTNRFGTRTWMVLDDIETAYRNRHWWGGSLGLPFGDVTCGYLESGCLQQFSGGAVYENGSSMSPGTYVAYGAPDLASPLAAAYSQAGYEEPSWRSNKYNSWIGDNNAWCSVFVTWSFYASGQGSKIPYSSSYPSFVNELRSRGVLDMSPSTAELEPGDVVLFDWGTGTPSHAAMVRSVSGGSTLFTIEGNTTDGSGDPQRGVYMRTRGLSSVWATYSPRDL</sequence>
<keyword evidence="1" id="KW-0732">Signal</keyword>
<gene>
    <name evidence="3" type="ORF">Dac01nite_20740</name>
</gene>
<dbReference type="AlphaFoldDB" id="A0A919Q526"/>
<protein>
    <recommendedName>
        <fullName evidence="2">Peptidase C51 domain-containing protein</fullName>
    </recommendedName>
</protein>
<evidence type="ECO:0000313" key="4">
    <source>
        <dbReference type="Proteomes" id="UP000652354"/>
    </source>
</evidence>